<accession>A0AAN7BQN0</accession>
<evidence type="ECO:0000313" key="4">
    <source>
        <dbReference type="Proteomes" id="UP001301958"/>
    </source>
</evidence>
<dbReference type="AlphaFoldDB" id="A0AAN7BQN0"/>
<evidence type="ECO:0000313" key="3">
    <source>
        <dbReference type="EMBL" id="KAK4227773.1"/>
    </source>
</evidence>
<dbReference type="InterPro" id="IPR003959">
    <property type="entry name" value="ATPase_AAA_core"/>
</dbReference>
<dbReference type="Pfam" id="PF00004">
    <property type="entry name" value="AAA"/>
    <property type="match status" value="1"/>
</dbReference>
<feature type="compositionally biased region" description="Polar residues" evidence="1">
    <location>
        <begin position="1"/>
        <end position="16"/>
    </location>
</feature>
<comment type="caution">
    <text evidence="3">The sequence shown here is derived from an EMBL/GenBank/DDBJ whole genome shotgun (WGS) entry which is preliminary data.</text>
</comment>
<evidence type="ECO:0000259" key="2">
    <source>
        <dbReference type="SMART" id="SM00382"/>
    </source>
</evidence>
<gene>
    <name evidence="3" type="ORF">QBC38DRAFT_476956</name>
</gene>
<name>A0AAN7BQN0_9PEZI</name>
<keyword evidence="4" id="KW-1185">Reference proteome</keyword>
<dbReference type="SMART" id="SM00382">
    <property type="entry name" value="AAA"/>
    <property type="match status" value="1"/>
</dbReference>
<evidence type="ECO:0000256" key="1">
    <source>
        <dbReference type="SAM" id="MobiDB-lite"/>
    </source>
</evidence>
<dbReference type="Pfam" id="PF22942">
    <property type="entry name" value="DUF7025"/>
    <property type="match status" value="1"/>
</dbReference>
<dbReference type="CDD" id="cd19481">
    <property type="entry name" value="RecA-like_protease"/>
    <property type="match status" value="1"/>
</dbReference>
<dbReference type="InterPro" id="IPR027417">
    <property type="entry name" value="P-loop_NTPase"/>
</dbReference>
<dbReference type="InterPro" id="IPR054289">
    <property type="entry name" value="DUF7025"/>
</dbReference>
<feature type="domain" description="AAA+ ATPase" evidence="2">
    <location>
        <begin position="505"/>
        <end position="632"/>
    </location>
</feature>
<dbReference type="Proteomes" id="UP001301958">
    <property type="component" value="Unassembled WGS sequence"/>
</dbReference>
<dbReference type="GO" id="GO:0005524">
    <property type="term" value="F:ATP binding"/>
    <property type="evidence" value="ECO:0007669"/>
    <property type="project" value="InterPro"/>
</dbReference>
<dbReference type="Pfam" id="PF23232">
    <property type="entry name" value="AAA_lid_13"/>
    <property type="match status" value="1"/>
</dbReference>
<dbReference type="SUPFAM" id="SSF52540">
    <property type="entry name" value="P-loop containing nucleoside triphosphate hydrolases"/>
    <property type="match status" value="1"/>
</dbReference>
<dbReference type="PANTHER" id="PTHR46411">
    <property type="entry name" value="FAMILY ATPASE, PUTATIVE-RELATED"/>
    <property type="match status" value="1"/>
</dbReference>
<feature type="region of interest" description="Disordered" evidence="1">
    <location>
        <begin position="1"/>
        <end position="31"/>
    </location>
</feature>
<dbReference type="InterPro" id="IPR003593">
    <property type="entry name" value="AAA+_ATPase"/>
</dbReference>
<reference evidence="3" key="2">
    <citation type="submission" date="2023-05" db="EMBL/GenBank/DDBJ databases">
        <authorList>
            <consortium name="Lawrence Berkeley National Laboratory"/>
            <person name="Steindorff A."/>
            <person name="Hensen N."/>
            <person name="Bonometti L."/>
            <person name="Westerberg I."/>
            <person name="Brannstrom I.O."/>
            <person name="Guillou S."/>
            <person name="Cros-Aarteil S."/>
            <person name="Calhoun S."/>
            <person name="Haridas S."/>
            <person name="Kuo A."/>
            <person name="Mondo S."/>
            <person name="Pangilinan J."/>
            <person name="Riley R."/>
            <person name="Labutti K."/>
            <person name="Andreopoulos B."/>
            <person name="Lipzen A."/>
            <person name="Chen C."/>
            <person name="Yanf M."/>
            <person name="Daum C."/>
            <person name="Ng V."/>
            <person name="Clum A."/>
            <person name="Ohm R."/>
            <person name="Martin F."/>
            <person name="Silar P."/>
            <person name="Natvig D."/>
            <person name="Lalanne C."/>
            <person name="Gautier V."/>
            <person name="Ament-Velasquez S.L."/>
            <person name="Kruys A."/>
            <person name="Hutchinson M.I."/>
            <person name="Powell A.J."/>
            <person name="Barry K."/>
            <person name="Miller A.N."/>
            <person name="Grigoriev I.V."/>
            <person name="Debuchy R."/>
            <person name="Gladieux P."/>
            <person name="Thoren M.H."/>
            <person name="Johannesson H."/>
        </authorList>
    </citation>
    <scope>NUCLEOTIDE SEQUENCE</scope>
    <source>
        <strain evidence="3">CBS 990.96</strain>
    </source>
</reference>
<sequence length="750" mass="86032">MQTPTTMERSNSTSDSGIDIDMASSPQKRGPWVRYRTEWRHRTTDELLDRKDTNGYRNHSDENPDQTGMEPVFELITTYRTRVLENAGSSSSGPPVLVTTMLSKPEYHLNIYSPAIANALHSVVKYYPTQSLSGDPIVVRWPYPILVHHYDELAAFKDAAAKKDPADLCIMEKDAPKHISLLLEFLDKHVMDDVRAEQARLKKGTYTWEHMWVGYKPGVTTIEKYLGDTEWTVRVVHGVTGGSFETDSIVPWIITGWYMTFNGKEIGREYHTLEGLKFDGESSSKVYFLEHHEFDEDKLDELPEPAKDRIKHGETWFNLLSKQTKYHKGKTRDFPYNEVEGLVMVDMEGYFMNREGYNPPNLVGSSDCRPALADGTCAYCKGHARTRVNSESGGGVKTNSGIVALYQNYNDITLEDFDELTPHQYLLCPIDIQAFVFKTRKWERLFVWNFSEPQWDEGMIDGLVMDPARKKTLMSLSKSFARRNKHGEKMEKSMWSADFVRGKGSGLIFLLHGRPGVGKTCTAECIAAFTRRPLMVLTSSDIGTKPSEVETNLTKMFKTAMSWDAVLLIDEADVFMERRTTADLERNSLVAGFLRALEFYDGILFLTTNRVGAFDDAFISRVHVQLYFPEFTNEQRQLVWKTFVDKLARERGNYIRLNLDAKDYIRGAEMRAVEWNGREIRNALQTAVAMAEYDAEKDEEGKILVTDTHLRAVVELSRDFKNYLNDLHRGSEAKRAERRQERLERDVSIR</sequence>
<dbReference type="PANTHER" id="PTHR46411:SF4">
    <property type="entry name" value="AAA+ ATPASE DOMAIN-CONTAINING PROTEIN"/>
    <property type="match status" value="1"/>
</dbReference>
<organism evidence="3 4">
    <name type="scientific">Podospora fimiseda</name>
    <dbReference type="NCBI Taxonomy" id="252190"/>
    <lineage>
        <taxon>Eukaryota</taxon>
        <taxon>Fungi</taxon>
        <taxon>Dikarya</taxon>
        <taxon>Ascomycota</taxon>
        <taxon>Pezizomycotina</taxon>
        <taxon>Sordariomycetes</taxon>
        <taxon>Sordariomycetidae</taxon>
        <taxon>Sordariales</taxon>
        <taxon>Podosporaceae</taxon>
        <taxon>Podospora</taxon>
    </lineage>
</organism>
<dbReference type="GO" id="GO:0016887">
    <property type="term" value="F:ATP hydrolysis activity"/>
    <property type="evidence" value="ECO:0007669"/>
    <property type="project" value="InterPro"/>
</dbReference>
<proteinExistence type="predicted"/>
<reference evidence="3" key="1">
    <citation type="journal article" date="2023" name="Mol. Phylogenet. Evol.">
        <title>Genome-scale phylogeny and comparative genomics of the fungal order Sordariales.</title>
        <authorList>
            <person name="Hensen N."/>
            <person name="Bonometti L."/>
            <person name="Westerberg I."/>
            <person name="Brannstrom I.O."/>
            <person name="Guillou S."/>
            <person name="Cros-Aarteil S."/>
            <person name="Calhoun S."/>
            <person name="Haridas S."/>
            <person name="Kuo A."/>
            <person name="Mondo S."/>
            <person name="Pangilinan J."/>
            <person name="Riley R."/>
            <person name="LaButti K."/>
            <person name="Andreopoulos B."/>
            <person name="Lipzen A."/>
            <person name="Chen C."/>
            <person name="Yan M."/>
            <person name="Daum C."/>
            <person name="Ng V."/>
            <person name="Clum A."/>
            <person name="Steindorff A."/>
            <person name="Ohm R.A."/>
            <person name="Martin F."/>
            <person name="Silar P."/>
            <person name="Natvig D.O."/>
            <person name="Lalanne C."/>
            <person name="Gautier V."/>
            <person name="Ament-Velasquez S.L."/>
            <person name="Kruys A."/>
            <person name="Hutchinson M.I."/>
            <person name="Powell A.J."/>
            <person name="Barry K."/>
            <person name="Miller A.N."/>
            <person name="Grigoriev I.V."/>
            <person name="Debuchy R."/>
            <person name="Gladieux P."/>
            <person name="Hiltunen Thoren M."/>
            <person name="Johannesson H."/>
        </authorList>
    </citation>
    <scope>NUCLEOTIDE SEQUENCE</scope>
    <source>
        <strain evidence="3">CBS 990.96</strain>
    </source>
</reference>
<dbReference type="InterPro" id="IPR056599">
    <property type="entry name" value="AAA_lid_fung"/>
</dbReference>
<dbReference type="Gene3D" id="3.40.50.300">
    <property type="entry name" value="P-loop containing nucleotide triphosphate hydrolases"/>
    <property type="match status" value="1"/>
</dbReference>
<dbReference type="EMBL" id="MU865327">
    <property type="protein sequence ID" value="KAK4227773.1"/>
    <property type="molecule type" value="Genomic_DNA"/>
</dbReference>
<protein>
    <submittedName>
        <fullName evidence="3">ATPase</fullName>
    </submittedName>
</protein>